<comment type="subcellular location">
    <subcellularLocation>
        <location evidence="1">Nucleus</location>
    </subcellularLocation>
</comment>
<evidence type="ECO:0000256" key="2">
    <source>
        <dbReference type="ARBA" id="ARBA00022723"/>
    </source>
</evidence>
<dbReference type="InterPro" id="IPR011333">
    <property type="entry name" value="SKP1/BTB/POZ_sf"/>
</dbReference>
<dbReference type="SUPFAM" id="SSF54695">
    <property type="entry name" value="POZ domain"/>
    <property type="match status" value="2"/>
</dbReference>
<dbReference type="PROSITE" id="PS50097">
    <property type="entry name" value="BTB"/>
    <property type="match status" value="2"/>
</dbReference>
<organism evidence="8">
    <name type="scientific">Spodoptera frugiperda</name>
    <name type="common">Fall armyworm</name>
    <dbReference type="NCBI Taxonomy" id="7108"/>
    <lineage>
        <taxon>Eukaryota</taxon>
        <taxon>Metazoa</taxon>
        <taxon>Ecdysozoa</taxon>
        <taxon>Arthropoda</taxon>
        <taxon>Hexapoda</taxon>
        <taxon>Insecta</taxon>
        <taxon>Pterygota</taxon>
        <taxon>Neoptera</taxon>
        <taxon>Endopterygota</taxon>
        <taxon>Lepidoptera</taxon>
        <taxon>Glossata</taxon>
        <taxon>Ditrysia</taxon>
        <taxon>Noctuoidea</taxon>
        <taxon>Noctuidae</taxon>
        <taxon>Amphipyrinae</taxon>
        <taxon>Spodoptera</taxon>
    </lineage>
</organism>
<dbReference type="CDD" id="cd18315">
    <property type="entry name" value="BTB_POZ_BAB-like"/>
    <property type="match status" value="2"/>
</dbReference>
<feature type="region of interest" description="Disordered" evidence="6">
    <location>
        <begin position="588"/>
        <end position="613"/>
    </location>
</feature>
<dbReference type="EMBL" id="ODYU01005376">
    <property type="protein sequence ID" value="SOQ46155.1"/>
    <property type="molecule type" value="Genomic_DNA"/>
</dbReference>
<reference evidence="8" key="1">
    <citation type="submission" date="2016-07" db="EMBL/GenBank/DDBJ databases">
        <authorList>
            <person name="Bretaudeau A."/>
        </authorList>
    </citation>
    <scope>NUCLEOTIDE SEQUENCE</scope>
    <source>
        <strain evidence="8">Rice</strain>
        <tissue evidence="8">Whole body</tissue>
    </source>
</reference>
<protein>
    <submittedName>
        <fullName evidence="8">SFRICE_008719</fullName>
    </submittedName>
</protein>
<dbReference type="InterPro" id="IPR007588">
    <property type="entry name" value="Znf_FLYWCH"/>
</dbReference>
<evidence type="ECO:0000256" key="4">
    <source>
        <dbReference type="ARBA" id="ARBA00022833"/>
    </source>
</evidence>
<dbReference type="AlphaFoldDB" id="A0A2H1VZ89"/>
<dbReference type="GO" id="GO:0005634">
    <property type="term" value="C:nucleus"/>
    <property type="evidence" value="ECO:0007669"/>
    <property type="project" value="UniProtKB-SubCell"/>
</dbReference>
<gene>
    <name evidence="8" type="ORF">SFRICE_008719</name>
</gene>
<name>A0A2H1VZ89_SPOFR</name>
<dbReference type="InterPro" id="IPR000210">
    <property type="entry name" value="BTB/POZ_dom"/>
</dbReference>
<evidence type="ECO:0000256" key="5">
    <source>
        <dbReference type="ARBA" id="ARBA00023242"/>
    </source>
</evidence>
<feature type="domain" description="BTB" evidence="7">
    <location>
        <begin position="31"/>
        <end position="96"/>
    </location>
</feature>
<dbReference type="Pfam" id="PF00651">
    <property type="entry name" value="BTB"/>
    <property type="match status" value="2"/>
</dbReference>
<keyword evidence="4" id="KW-0862">Zinc</keyword>
<accession>A0A2H1VZ89</accession>
<dbReference type="InterPro" id="IPR051095">
    <property type="entry name" value="Dros_DevTransReg"/>
</dbReference>
<evidence type="ECO:0000259" key="7">
    <source>
        <dbReference type="PROSITE" id="PS50097"/>
    </source>
</evidence>
<keyword evidence="2" id="KW-0479">Metal-binding</keyword>
<dbReference type="GO" id="GO:0008270">
    <property type="term" value="F:zinc ion binding"/>
    <property type="evidence" value="ECO:0007669"/>
    <property type="project" value="UniProtKB-KW"/>
</dbReference>
<sequence length="736" mass="82348">MSKDQFCFSWVSYKNHISQGFARLQQEGEFVDMTLAADGHLIKVHQNIVALASPYIKAMIESAACQHPVVFLNNINQNILSFILEYIYTGEVKIPTDATPAFIQACKALCINGIENIEIPQKKQPSDPLPSELLPPNQPTTLGSELPPPLPNCVDLPPERPAVPPDNNFAAHITINSENYNVEVIPADNNIVQESTQPFYSLSDINLMNFPTLETSTAIENQNNDQIAPLPEMNIVDTDFEYVDNTVSNVEENNTDIMNSNYFNIAPNEPVAVYNLDTCNPPPILHTKGSQEAPVTKVTHEAILGNKAHGLHYSISKRGSLQLILNQFIYHCHHHACEGLKRRWRCVDYRKLHCPAYIDTNNDIVTTSNLTEMVQSQFSLSWDSYKSSICNGFSALQQNGEFVDMTIAADGHLVKVHQVLVALASPYLKDLISSAPCQHPVIFLNNVSHRTLCLLLEYIYTGEVVVPADCLNMFVEAAKSLHIRGLENISSPQTLPTKLTASLPQLDDSEMCHVTGIKRLSVPPTESIAQVALPSSARKVFLKQESVANKDTSNVSLHTMSIPISSQHDQHEHHDYSDLMDDSVVHDDDDDMDFKMQDSKHSVQERKDAPSGSNLQFTVSIRGSLQVILNRYIYNLHSSTSRSGLRRWRCVDYRNNKCTAFLVTKGNVVLNRANLHNHPFHDKKILAKIEKKAVYSAIDEVEGYKEVPIEAHSDVTTLKEFPEDTDPKNNHSNVKD</sequence>
<evidence type="ECO:0000256" key="3">
    <source>
        <dbReference type="ARBA" id="ARBA00022771"/>
    </source>
</evidence>
<keyword evidence="3" id="KW-0863">Zinc-finger</keyword>
<dbReference type="SMART" id="SM00225">
    <property type="entry name" value="BTB"/>
    <property type="match status" value="2"/>
</dbReference>
<evidence type="ECO:0000256" key="1">
    <source>
        <dbReference type="ARBA" id="ARBA00004123"/>
    </source>
</evidence>
<dbReference type="PANTHER" id="PTHR23110">
    <property type="entry name" value="BTB DOMAIN TRANSCRIPTION FACTOR"/>
    <property type="match status" value="1"/>
</dbReference>
<proteinExistence type="predicted"/>
<feature type="region of interest" description="Disordered" evidence="6">
    <location>
        <begin position="121"/>
        <end position="161"/>
    </location>
</feature>
<dbReference type="GO" id="GO:0006357">
    <property type="term" value="P:regulation of transcription by RNA polymerase II"/>
    <property type="evidence" value="ECO:0007669"/>
    <property type="project" value="TreeGrafter"/>
</dbReference>
<feature type="compositionally biased region" description="Basic and acidic residues" evidence="6">
    <location>
        <begin position="720"/>
        <end position="736"/>
    </location>
</feature>
<feature type="compositionally biased region" description="Basic and acidic residues" evidence="6">
    <location>
        <begin position="593"/>
        <end position="609"/>
    </location>
</feature>
<dbReference type="PANTHER" id="PTHR23110:SF99">
    <property type="entry name" value="BROAD-COMPLEX CORE PROTEIN ISOFORM 6"/>
    <property type="match status" value="1"/>
</dbReference>
<keyword evidence="5" id="KW-0539">Nucleus</keyword>
<feature type="domain" description="BTB" evidence="7">
    <location>
        <begin position="403"/>
        <end position="468"/>
    </location>
</feature>
<dbReference type="Pfam" id="PF04500">
    <property type="entry name" value="FLYWCH"/>
    <property type="match status" value="2"/>
</dbReference>
<evidence type="ECO:0000256" key="6">
    <source>
        <dbReference type="SAM" id="MobiDB-lite"/>
    </source>
</evidence>
<dbReference type="Gene3D" id="3.30.710.10">
    <property type="entry name" value="Potassium Channel Kv1.1, Chain A"/>
    <property type="match status" value="2"/>
</dbReference>
<feature type="region of interest" description="Disordered" evidence="6">
    <location>
        <begin position="715"/>
        <end position="736"/>
    </location>
</feature>
<evidence type="ECO:0000313" key="8">
    <source>
        <dbReference type="EMBL" id="SOQ46155.1"/>
    </source>
</evidence>
<dbReference type="Gene3D" id="2.20.25.240">
    <property type="match status" value="2"/>
</dbReference>